<dbReference type="AlphaFoldDB" id="A0A3N8PRT3"/>
<dbReference type="Pfam" id="PF07581">
    <property type="entry name" value="Glug"/>
    <property type="match status" value="2"/>
</dbReference>
<dbReference type="PANTHER" id="PTHR12338">
    <property type="entry name" value="AUTOTRANSPORTER"/>
    <property type="match status" value="1"/>
</dbReference>
<dbReference type="InterPro" id="IPR012334">
    <property type="entry name" value="Pectin_lyas_fold"/>
</dbReference>
<keyword evidence="2" id="KW-0964">Secreted</keyword>
<evidence type="ECO:0000256" key="4">
    <source>
        <dbReference type="SAM" id="MobiDB-lite"/>
    </source>
</evidence>
<dbReference type="InterPro" id="IPR011050">
    <property type="entry name" value="Pectin_lyase_fold/virulence"/>
</dbReference>
<dbReference type="SUPFAM" id="SSF51126">
    <property type="entry name" value="Pectin lyase-like"/>
    <property type="match status" value="1"/>
</dbReference>
<evidence type="ECO:0000256" key="5">
    <source>
        <dbReference type="SAM" id="Phobius"/>
    </source>
</evidence>
<keyword evidence="5" id="KW-1133">Transmembrane helix</keyword>
<dbReference type="EMBL" id="QTQV01000010">
    <property type="protein sequence ID" value="RQT14382.1"/>
    <property type="molecule type" value="Genomic_DNA"/>
</dbReference>
<feature type="transmembrane region" description="Helical" evidence="5">
    <location>
        <begin position="34"/>
        <end position="53"/>
    </location>
</feature>
<dbReference type="InterPro" id="IPR011493">
    <property type="entry name" value="GLUG"/>
</dbReference>
<evidence type="ECO:0000256" key="1">
    <source>
        <dbReference type="ARBA" id="ARBA00004613"/>
    </source>
</evidence>
<sequence>MNKTYALVWNGAQRCWTAVGETARRRGKSAGGKHAAVAAVSLIGFTALPAFALPSGEAILSGKADIVRTDDGRTMNINQHTDKLITNWQDFSVGGGERVSFHQPDSQSLALNRVIGTNGSRIDGQISANGRVFLVNPNGVLFGSGAQVNVGGLVASTQNLSDADFLAGNYRFSGSSTQSVINNGTITAADGGSVALLGARVANNGTIQARLGRVALGAGNAFTVNFDGNGLLNLQIDGGAVDAQASNGGLLKADGGEVLMTARAAGNLLDAVVNNTGTIEARGLNTRGGKITLDGGTVKVAGKLDASAGEANAPAGSVITRGEHVHVASNTQVDTRAGSTAGTWTIEAANASVGEAEKTPNTRGFNNNSNISGNSGNGGPGENGGTQTADGSSIDNDTLSRNLDTTNIALTNTKGDLTVGGPVTWTSDNALTLTAKNGNVNLKQVISASGANASLLLNAANRINVNDAVKLTGRNAHLELNSKNGHVFTNDQAVVTLSGDNASYRSNGEDYKVLHTLADLRNVDTNLGGRYVLGNQIDGANTGFRSIGGDYSAFSGKFDGLGNTISRLNITNPYASMVGLFAMNTGRIANLSLQNITATALTPRFGIPVSIGALAGWNLGEISNVTAQNVNVSANGYAYIGGLVGSNYSGTIDRARVSGTVEGDRDTLAIGGLVGENISVLWPQSPAAKISNSHANVRVVAARSNGIGGLVGFNDGVIANSSSAGSVIANGNFGNAGGLVGVNQKGGVISGSSSSAIVTAGHTTNAGGLVGLNDGDIDASRADGDVVAGDSSSAGGLVGHNGGRIADSLANGNVKTGASSRAGGLVGLNTGVIARATSNGQVLAGTNSAAGGLVGRNTGTGDIQASTARGNVQITGKGTLGGLVGINEGFVDASVAEGTVTAGNDSIAGGLVGENAGKIAKSSASGKVVAGNAGVVGGLAGSNTGTIVSSRATGDVLAGTDSAAGGFVGVNKGTVDRSAATGDVTAGARSHAGGLIGRNAGTVLASNASGNVKAGAQSDVGGLIGRAETTSRVTKSLASGDVEAGDNSAAGGLIGRVGGTVDASQASGSVRAGAYSQIGGLAGINGGNISKSFSSGTVSGGRYSHLGGLAGVNLGRIERSTTESHIAFTSGYDQTYGALAGVNYGTLSRNQASGNSVTLVGSNRGVLKD</sequence>
<evidence type="ECO:0000256" key="3">
    <source>
        <dbReference type="ARBA" id="ARBA00022729"/>
    </source>
</evidence>
<dbReference type="InterPro" id="IPR008638">
    <property type="entry name" value="FhaB/CdiA-like_TPS"/>
</dbReference>
<dbReference type="InterPro" id="IPR050909">
    <property type="entry name" value="Bact_Autotransporter_VF"/>
</dbReference>
<comment type="subcellular location">
    <subcellularLocation>
        <location evidence="1">Secreted</location>
    </subcellularLocation>
</comment>
<proteinExistence type="predicted"/>
<protein>
    <submittedName>
        <fullName evidence="7">Filamentous hemagglutinin N-terminal domain-containing protein</fullName>
    </submittedName>
</protein>
<gene>
    <name evidence="7" type="ORF">DF051_18995</name>
</gene>
<feature type="region of interest" description="Disordered" evidence="4">
    <location>
        <begin position="351"/>
        <end position="400"/>
    </location>
</feature>
<dbReference type="Pfam" id="PF13018">
    <property type="entry name" value="ESPR"/>
    <property type="match status" value="1"/>
</dbReference>
<keyword evidence="5" id="KW-0472">Membrane</keyword>
<dbReference type="SMART" id="SM00912">
    <property type="entry name" value="Haemagg_act"/>
    <property type="match status" value="1"/>
</dbReference>
<keyword evidence="5" id="KW-0812">Transmembrane</keyword>
<name>A0A3N8PRT3_9BURK</name>
<keyword evidence="3" id="KW-0732">Signal</keyword>
<dbReference type="InterPro" id="IPR024973">
    <property type="entry name" value="ESPR"/>
</dbReference>
<dbReference type="Pfam" id="PF05860">
    <property type="entry name" value="TPS"/>
    <property type="match status" value="1"/>
</dbReference>
<evidence type="ECO:0000256" key="2">
    <source>
        <dbReference type="ARBA" id="ARBA00022525"/>
    </source>
</evidence>
<dbReference type="GO" id="GO:0005576">
    <property type="term" value="C:extracellular region"/>
    <property type="evidence" value="ECO:0007669"/>
    <property type="project" value="UniProtKB-SubCell"/>
</dbReference>
<reference evidence="7 8" key="1">
    <citation type="submission" date="2018-08" db="EMBL/GenBank/DDBJ databases">
        <title>Comparative analysis of Burkholderia isolates from Puerto Rico.</title>
        <authorList>
            <person name="Hall C."/>
            <person name="Sahl J."/>
            <person name="Wagner D."/>
        </authorList>
    </citation>
    <scope>NUCLEOTIDE SEQUENCE [LARGE SCALE GENOMIC DNA]</scope>
    <source>
        <strain evidence="7 8">Bp9025</strain>
    </source>
</reference>
<dbReference type="NCBIfam" id="TIGR01901">
    <property type="entry name" value="adhes_NPXG"/>
    <property type="match status" value="1"/>
</dbReference>
<dbReference type="Gene3D" id="2.160.20.110">
    <property type="match status" value="4"/>
</dbReference>
<evidence type="ECO:0000259" key="6">
    <source>
        <dbReference type="SMART" id="SM00912"/>
    </source>
</evidence>
<dbReference type="Gene3D" id="2.160.20.10">
    <property type="entry name" value="Single-stranded right-handed beta-helix, Pectin lyase-like"/>
    <property type="match status" value="1"/>
</dbReference>
<evidence type="ECO:0000313" key="7">
    <source>
        <dbReference type="EMBL" id="RQT14382.1"/>
    </source>
</evidence>
<accession>A0A3N8PRT3</accession>
<dbReference type="Proteomes" id="UP000277921">
    <property type="component" value="Unassembled WGS sequence"/>
</dbReference>
<feature type="compositionally biased region" description="Polar residues" evidence="4">
    <location>
        <begin position="386"/>
        <end position="400"/>
    </location>
</feature>
<organism evidence="7 8">
    <name type="scientific">Burkholderia contaminans</name>
    <dbReference type="NCBI Taxonomy" id="488447"/>
    <lineage>
        <taxon>Bacteria</taxon>
        <taxon>Pseudomonadati</taxon>
        <taxon>Pseudomonadota</taxon>
        <taxon>Betaproteobacteria</taxon>
        <taxon>Burkholderiales</taxon>
        <taxon>Burkholderiaceae</taxon>
        <taxon>Burkholderia</taxon>
        <taxon>Burkholderia cepacia complex</taxon>
    </lineage>
</organism>
<feature type="compositionally biased region" description="Gly residues" evidence="4">
    <location>
        <begin position="375"/>
        <end position="384"/>
    </location>
</feature>
<dbReference type="RefSeq" id="WP_124580561.1">
    <property type="nucleotide sequence ID" value="NZ_QTQV01000010.1"/>
</dbReference>
<dbReference type="PANTHER" id="PTHR12338:SF8">
    <property type="entry name" value="HEME_HEMOPEXIN-BINDING PROTEIN"/>
    <property type="match status" value="1"/>
</dbReference>
<evidence type="ECO:0000313" key="8">
    <source>
        <dbReference type="Proteomes" id="UP000277921"/>
    </source>
</evidence>
<feature type="domain" description="Filamentous haemagglutinin FhaB/tRNA nuclease CdiA-like TPS" evidence="6">
    <location>
        <begin position="50"/>
        <end position="164"/>
    </location>
</feature>
<comment type="caution">
    <text evidence="7">The sequence shown here is derived from an EMBL/GenBank/DDBJ whole genome shotgun (WGS) entry which is preliminary data.</text>
</comment>